<comment type="caution">
    <text evidence="1">The sequence shown here is derived from an EMBL/GenBank/DDBJ whole genome shotgun (WGS) entry which is preliminary data.</text>
</comment>
<dbReference type="Gene3D" id="3.40.50.1000">
    <property type="entry name" value="HAD superfamily/HAD-like"/>
    <property type="match status" value="1"/>
</dbReference>
<dbReference type="SUPFAM" id="SSF56784">
    <property type="entry name" value="HAD-like"/>
    <property type="match status" value="1"/>
</dbReference>
<dbReference type="GO" id="GO:0032049">
    <property type="term" value="P:cardiolipin biosynthetic process"/>
    <property type="evidence" value="ECO:0007669"/>
    <property type="project" value="EnsemblFungi"/>
</dbReference>
<dbReference type="EMBL" id="JPKY01000017">
    <property type="protein sequence ID" value="KFH46607.1"/>
    <property type="molecule type" value="Genomic_DNA"/>
</dbReference>
<dbReference type="InterPro" id="IPR006549">
    <property type="entry name" value="HAD-SF_hydro_IIIA"/>
</dbReference>
<dbReference type="NCBIfam" id="TIGR01662">
    <property type="entry name" value="HAD-SF-IIIA"/>
    <property type="match status" value="1"/>
</dbReference>
<proteinExistence type="predicted"/>
<dbReference type="STRING" id="857340.A0A086TB75"/>
<dbReference type="InterPro" id="IPR023214">
    <property type="entry name" value="HAD_sf"/>
</dbReference>
<keyword evidence="2" id="KW-1185">Reference proteome</keyword>
<name>A0A086TB75_HAPC1</name>
<dbReference type="OrthoDB" id="198652at2759"/>
<dbReference type="GO" id="GO:0008962">
    <property type="term" value="F:phosphatidylglycerophosphatase activity"/>
    <property type="evidence" value="ECO:0007669"/>
    <property type="project" value="EnsemblFungi"/>
</dbReference>
<dbReference type="PANTHER" id="PTHR19288">
    <property type="entry name" value="4-NITROPHENYLPHOSPHATASE-RELATED"/>
    <property type="match status" value="1"/>
</dbReference>
<protein>
    <submittedName>
        <fullName evidence="1">Phosphatidylglycerophosphatase-like protein</fullName>
    </submittedName>
</protein>
<gene>
    <name evidence="1" type="ORF">ACRE_025280</name>
</gene>
<reference evidence="2" key="1">
    <citation type="journal article" date="2014" name="Genome Announc.">
        <title>Genome sequence and annotation of Acremonium chrysogenum, producer of the beta-lactam antibiotic cephalosporin C.</title>
        <authorList>
            <person name="Terfehr D."/>
            <person name="Dahlmann T.A."/>
            <person name="Specht T."/>
            <person name="Zadra I."/>
            <person name="Kuernsteiner H."/>
            <person name="Kueck U."/>
        </authorList>
    </citation>
    <scope>NUCLEOTIDE SEQUENCE [LARGE SCALE GENOMIC DNA]</scope>
    <source>
        <strain evidence="2">ATCC 11550 / CBS 779.69 / DSM 880 / IAM 14645 / JCM 23072 / IMI 49137</strain>
    </source>
</reference>
<sequence length="216" mass="24257">MFNFNLSASFNVLRLLFKPSICLPHHIVPTFGDLPIPLDKVLQKDGRTVQIKAVVLDKDDCFAYPDETKVYEPYKEHFQALKKAYPGRRLLIVSNTAGATSWDPKLLHAADVEHETGVAVLAHSVKKPGCGDEIMEYFKKHPETGVTHPSQIAVVGDRLMTDMMLANMMGGWGFWVKEGVIPLAKKSIFSRMDHRLASLLLARGYQPPEPRSPFEE</sequence>
<accession>A0A086TB75</accession>
<dbReference type="InterPro" id="IPR036412">
    <property type="entry name" value="HAD-like_sf"/>
</dbReference>
<evidence type="ECO:0000313" key="1">
    <source>
        <dbReference type="EMBL" id="KFH46607.1"/>
    </source>
</evidence>
<evidence type="ECO:0000313" key="2">
    <source>
        <dbReference type="Proteomes" id="UP000029964"/>
    </source>
</evidence>
<dbReference type="PANTHER" id="PTHR19288:SF25">
    <property type="entry name" value="PHOSPHATIDYLGLYCEROPHOSPHATASE GEP4, MITOCHONDRIAL"/>
    <property type="match status" value="1"/>
</dbReference>
<dbReference type="GO" id="GO:0005759">
    <property type="term" value="C:mitochondrial matrix"/>
    <property type="evidence" value="ECO:0007669"/>
    <property type="project" value="EnsemblFungi"/>
</dbReference>
<dbReference type="InterPro" id="IPR010021">
    <property type="entry name" value="PGPP1/Gep4"/>
</dbReference>
<dbReference type="HOGENOM" id="CLU_056221_3_2_1"/>
<dbReference type="Proteomes" id="UP000029964">
    <property type="component" value="Unassembled WGS sequence"/>
</dbReference>
<dbReference type="Pfam" id="PF09419">
    <property type="entry name" value="PGP_phosphatase"/>
    <property type="match status" value="1"/>
</dbReference>
<dbReference type="GO" id="GO:0031314">
    <property type="term" value="C:extrinsic component of mitochondrial inner membrane"/>
    <property type="evidence" value="ECO:0007669"/>
    <property type="project" value="EnsemblFungi"/>
</dbReference>
<dbReference type="InterPro" id="IPR027706">
    <property type="entry name" value="PGP_Pase"/>
</dbReference>
<dbReference type="NCBIfam" id="TIGR01668">
    <property type="entry name" value="YqeG_hyp_ppase"/>
    <property type="match status" value="1"/>
</dbReference>
<dbReference type="FunFam" id="3.40.50.1000:FF:000165">
    <property type="entry name" value="HAD superfamily phosphatase"/>
    <property type="match status" value="1"/>
</dbReference>
<dbReference type="AlphaFoldDB" id="A0A086TB75"/>
<organism evidence="1 2">
    <name type="scientific">Hapsidospora chrysogenum (strain ATCC 11550 / CBS 779.69 / DSM 880 / IAM 14645 / JCM 23072 / IMI 49137)</name>
    <name type="common">Acremonium chrysogenum</name>
    <dbReference type="NCBI Taxonomy" id="857340"/>
    <lineage>
        <taxon>Eukaryota</taxon>
        <taxon>Fungi</taxon>
        <taxon>Dikarya</taxon>
        <taxon>Ascomycota</taxon>
        <taxon>Pezizomycotina</taxon>
        <taxon>Sordariomycetes</taxon>
        <taxon>Hypocreomycetidae</taxon>
        <taxon>Hypocreales</taxon>
        <taxon>Bionectriaceae</taxon>
        <taxon>Hapsidospora</taxon>
    </lineage>
</organism>